<dbReference type="CDD" id="cd00087">
    <property type="entry name" value="FReD"/>
    <property type="match status" value="1"/>
</dbReference>
<dbReference type="NCBIfam" id="NF040941">
    <property type="entry name" value="GGGWT_bact"/>
    <property type="match status" value="1"/>
</dbReference>
<dbReference type="PANTHER" id="PTHR19143:SF458">
    <property type="entry name" value="FIBRINOGEN C-TERMINAL DOMAIN-CONTAINING PROTEIN-RELATED"/>
    <property type="match status" value="1"/>
</dbReference>
<feature type="transmembrane region" description="Helical" evidence="3">
    <location>
        <begin position="29"/>
        <end position="50"/>
    </location>
</feature>
<sequence length="448" mass="50043">MSSQKQYQNVTTAQGESVGRHVNQRTDRIVPVLAGIAALVCVATLLLVVWEVAALRGQLAAVQRDMWEQQDAFQRNLREQVAQLRNHVILGSKFEDRVQWQQDLKIKTSASLSPEGPPNDEVGDNADLQRDHSAPFWQDAAVHHRSKRASMANTVLIRGNLEGSMAQPVPVGRVSPLGPQGPPGPPGPPGLPGEVNVPAPNGQLQNRQLPHRATRILPDIMGVSLIIHFIHPTSFTNIQYLAAGQTESGVYTVGPSSSPVEAYCDMETAGGGWTVIQRRLDGKVLFDRTWEEYKRGFGNKSSDHWLGNENIHRLTNQKSYRLRIDLEDWDQNRRFVEYSTFRVSGETSGYRLRISGYTGNAVDSLTYHSGQRFSTRDRDNDGVSGIHCSQRYGQGGWWFLACLRSCLNGQYLGNCGYACPSSQGVVWYDWRGRWYSLKAVSMKIKPQE</sequence>
<keyword evidence="1" id="KW-1015">Disulfide bond</keyword>
<dbReference type="FunFam" id="3.90.215.10:FF:000001">
    <property type="entry name" value="Tenascin isoform 1"/>
    <property type="match status" value="1"/>
</dbReference>
<reference evidence="5" key="1">
    <citation type="submission" date="2022-01" db="EMBL/GenBank/DDBJ databases">
        <authorList>
            <person name="Braso-Vives M."/>
        </authorList>
    </citation>
    <scope>NUCLEOTIDE SEQUENCE</scope>
</reference>
<dbReference type="InterPro" id="IPR050373">
    <property type="entry name" value="Fibrinogen_C-term_domain"/>
</dbReference>
<proteinExistence type="predicted"/>
<dbReference type="GO" id="GO:0005615">
    <property type="term" value="C:extracellular space"/>
    <property type="evidence" value="ECO:0007669"/>
    <property type="project" value="TreeGrafter"/>
</dbReference>
<feature type="region of interest" description="Disordered" evidence="2">
    <location>
        <begin position="167"/>
        <end position="205"/>
    </location>
</feature>
<gene>
    <name evidence="5" type="primary">ANGPTL1</name>
    <name evidence="5" type="ORF">BLAG_LOCUS8949</name>
</gene>
<keyword evidence="3" id="KW-0812">Transmembrane</keyword>
<dbReference type="AlphaFoldDB" id="A0A8J9Z3X3"/>
<protein>
    <submittedName>
        <fullName evidence="5">ANGPTL1 protein</fullName>
    </submittedName>
</protein>
<dbReference type="PROSITE" id="PS00514">
    <property type="entry name" value="FIBRINOGEN_C_1"/>
    <property type="match status" value="1"/>
</dbReference>
<dbReference type="EMBL" id="OV696700">
    <property type="protein sequence ID" value="CAH1247199.1"/>
    <property type="molecule type" value="Genomic_DNA"/>
</dbReference>
<dbReference type="Gene3D" id="3.90.215.10">
    <property type="entry name" value="Gamma Fibrinogen, chain A, domain 1"/>
    <property type="match status" value="1"/>
</dbReference>
<feature type="region of interest" description="Disordered" evidence="2">
    <location>
        <begin position="108"/>
        <end position="128"/>
    </location>
</feature>
<accession>A0A8J9Z3X3</accession>
<organism evidence="5 6">
    <name type="scientific">Branchiostoma lanceolatum</name>
    <name type="common">Common lancelet</name>
    <name type="synonym">Amphioxus lanceolatum</name>
    <dbReference type="NCBI Taxonomy" id="7740"/>
    <lineage>
        <taxon>Eukaryota</taxon>
        <taxon>Metazoa</taxon>
        <taxon>Chordata</taxon>
        <taxon>Cephalochordata</taxon>
        <taxon>Leptocardii</taxon>
        <taxon>Amphioxiformes</taxon>
        <taxon>Branchiostomatidae</taxon>
        <taxon>Branchiostoma</taxon>
    </lineage>
</organism>
<evidence type="ECO:0000256" key="1">
    <source>
        <dbReference type="ARBA" id="ARBA00023157"/>
    </source>
</evidence>
<evidence type="ECO:0000256" key="2">
    <source>
        <dbReference type="SAM" id="MobiDB-lite"/>
    </source>
</evidence>
<dbReference type="Proteomes" id="UP000838412">
    <property type="component" value="Chromosome 15"/>
</dbReference>
<dbReference type="SMART" id="SM00186">
    <property type="entry name" value="FBG"/>
    <property type="match status" value="1"/>
</dbReference>
<name>A0A8J9Z3X3_BRALA</name>
<feature type="domain" description="Fibrinogen C-terminal" evidence="4">
    <location>
        <begin position="226"/>
        <end position="448"/>
    </location>
</feature>
<evidence type="ECO:0000313" key="6">
    <source>
        <dbReference type="Proteomes" id="UP000838412"/>
    </source>
</evidence>
<dbReference type="InterPro" id="IPR002181">
    <property type="entry name" value="Fibrinogen_a/b/g_C_dom"/>
</dbReference>
<keyword evidence="3" id="KW-0472">Membrane</keyword>
<dbReference type="InterPro" id="IPR036056">
    <property type="entry name" value="Fibrinogen-like_C"/>
</dbReference>
<dbReference type="InterPro" id="IPR020837">
    <property type="entry name" value="Fibrinogen_CS"/>
</dbReference>
<keyword evidence="6" id="KW-1185">Reference proteome</keyword>
<evidence type="ECO:0000256" key="3">
    <source>
        <dbReference type="SAM" id="Phobius"/>
    </source>
</evidence>
<dbReference type="SUPFAM" id="SSF56496">
    <property type="entry name" value="Fibrinogen C-terminal domain-like"/>
    <property type="match status" value="1"/>
</dbReference>
<feature type="compositionally biased region" description="Pro residues" evidence="2">
    <location>
        <begin position="179"/>
        <end position="191"/>
    </location>
</feature>
<evidence type="ECO:0000313" key="5">
    <source>
        <dbReference type="EMBL" id="CAH1247199.1"/>
    </source>
</evidence>
<dbReference type="Pfam" id="PF00147">
    <property type="entry name" value="Fibrinogen_C"/>
    <property type="match status" value="1"/>
</dbReference>
<dbReference type="PROSITE" id="PS51406">
    <property type="entry name" value="FIBRINOGEN_C_2"/>
    <property type="match status" value="1"/>
</dbReference>
<evidence type="ECO:0000259" key="4">
    <source>
        <dbReference type="PROSITE" id="PS51406"/>
    </source>
</evidence>
<dbReference type="OrthoDB" id="10030877at2759"/>
<dbReference type="InterPro" id="IPR014716">
    <property type="entry name" value="Fibrinogen_a/b/g_C_1"/>
</dbReference>
<dbReference type="PANTHER" id="PTHR19143">
    <property type="entry name" value="FIBRINOGEN/TENASCIN/ANGIOPOEITIN"/>
    <property type="match status" value="1"/>
</dbReference>
<keyword evidence="3" id="KW-1133">Transmembrane helix</keyword>